<gene>
    <name evidence="3" type="ORF">ACAOBT_LOCUS7252</name>
</gene>
<reference evidence="3" key="1">
    <citation type="submission" date="2022-03" db="EMBL/GenBank/DDBJ databases">
        <authorList>
            <person name="Sayadi A."/>
        </authorList>
    </citation>
    <scope>NUCLEOTIDE SEQUENCE</scope>
</reference>
<evidence type="ECO:0000313" key="3">
    <source>
        <dbReference type="EMBL" id="CAH1967190.1"/>
    </source>
</evidence>
<dbReference type="Proteomes" id="UP001152888">
    <property type="component" value="Unassembled WGS sequence"/>
</dbReference>
<feature type="compositionally biased region" description="Polar residues" evidence="2">
    <location>
        <begin position="351"/>
        <end position="371"/>
    </location>
</feature>
<protein>
    <recommendedName>
        <fullName evidence="5">Gag-like protein</fullName>
    </recommendedName>
</protein>
<organism evidence="3 4">
    <name type="scientific">Acanthoscelides obtectus</name>
    <name type="common">Bean weevil</name>
    <name type="synonym">Bruchus obtectus</name>
    <dbReference type="NCBI Taxonomy" id="200917"/>
    <lineage>
        <taxon>Eukaryota</taxon>
        <taxon>Metazoa</taxon>
        <taxon>Ecdysozoa</taxon>
        <taxon>Arthropoda</taxon>
        <taxon>Hexapoda</taxon>
        <taxon>Insecta</taxon>
        <taxon>Pterygota</taxon>
        <taxon>Neoptera</taxon>
        <taxon>Endopterygota</taxon>
        <taxon>Coleoptera</taxon>
        <taxon>Polyphaga</taxon>
        <taxon>Cucujiformia</taxon>
        <taxon>Chrysomeloidea</taxon>
        <taxon>Chrysomelidae</taxon>
        <taxon>Bruchinae</taxon>
        <taxon>Bruchini</taxon>
        <taxon>Acanthoscelides</taxon>
    </lineage>
</organism>
<dbReference type="AlphaFoldDB" id="A0A9P0P2F9"/>
<keyword evidence="4" id="KW-1185">Reference proteome</keyword>
<keyword evidence="1" id="KW-0175">Coiled coil</keyword>
<dbReference type="PANTHER" id="PTHR33273">
    <property type="entry name" value="DOMAIN-CONTAINING PROTEIN, PUTATIVE-RELATED"/>
    <property type="match status" value="1"/>
</dbReference>
<feature type="compositionally biased region" description="Low complexity" evidence="2">
    <location>
        <begin position="372"/>
        <end position="383"/>
    </location>
</feature>
<accession>A0A9P0P2F9</accession>
<feature type="coiled-coil region" evidence="1">
    <location>
        <begin position="212"/>
        <end position="253"/>
    </location>
</feature>
<feature type="region of interest" description="Disordered" evidence="2">
    <location>
        <begin position="287"/>
        <end position="407"/>
    </location>
</feature>
<dbReference type="OrthoDB" id="8123891at2759"/>
<comment type="caution">
    <text evidence="3">The sequence shown here is derived from an EMBL/GenBank/DDBJ whole genome shotgun (WGS) entry which is preliminary data.</text>
</comment>
<evidence type="ECO:0000256" key="2">
    <source>
        <dbReference type="SAM" id="MobiDB-lite"/>
    </source>
</evidence>
<proteinExistence type="predicted"/>
<sequence length="594" mass="66353">MDNYDQFSALISHTSATQIDEVLGSIEAPLHMSEQLKTVVCMYVGRKIPLNIFKLLVKEMLSIRRTACLTASYRQAEFLLLVGSEVTEDMTWQTHNWLTASATERNLGALYRVKNEFPSPNLVTDHARSALRVKKINDEERGLNKVKELLRKLKHCKTSNIAPIVKKLIYDANFESVRSALYKSCLASKKTKGEITEIFTMETDPGGSGNGASTMAMEMESKEQTIEELRAELEMLRQELSKTDDDKKTIERLMMIIEAQQRTITDLTVKLDLLLKTQVPSHLNITYSSQTLPKNPSKDKAVNLKRPLNNSSDLSTDDDTLPDGFTKVKPRKTRRNKTDMTGFPPLPPPKSQSKTSHSTASNSNKQPVPNISVTSTPSTSQVPEDTTSQPHAREEEVPHHTFPLPSERNIHAVIRGVHATLSEIEIKEELQQRGYSPLHIIRLKRGGGVPMPLMVVILPKIEKSQQLFNEHELLGLAIRVEVQKNSRLIGQCHRYPKYGHAQSYCTAPPKCLKCASDHMTHLCPQTEQEERKCANCGGGHPANSRTCRFASDSAKAQCKLRGCSSPLCGIFCEHAKCGPGNRAKVLTADHRSSD</sequence>
<name>A0A9P0P2F9_ACAOB</name>
<evidence type="ECO:0000313" key="4">
    <source>
        <dbReference type="Proteomes" id="UP001152888"/>
    </source>
</evidence>
<evidence type="ECO:0000256" key="1">
    <source>
        <dbReference type="SAM" id="Coils"/>
    </source>
</evidence>
<dbReference type="EMBL" id="CAKOFQ010006742">
    <property type="protein sequence ID" value="CAH1967190.1"/>
    <property type="molecule type" value="Genomic_DNA"/>
</dbReference>
<dbReference type="PANTHER" id="PTHR33273:SF2">
    <property type="entry name" value="ENDONUCLEASE_EXONUCLEASE_PHOSPHATASE DOMAIN-CONTAINING PROTEIN"/>
    <property type="match status" value="1"/>
</dbReference>
<evidence type="ECO:0008006" key="5">
    <source>
        <dbReference type="Google" id="ProtNLM"/>
    </source>
</evidence>